<evidence type="ECO:0000313" key="3">
    <source>
        <dbReference type="Proteomes" id="UP000193560"/>
    </source>
</evidence>
<dbReference type="InterPro" id="IPR006926">
    <property type="entry name" value="Vps16_N"/>
</dbReference>
<name>A0A1X2J1M8_9FUNG</name>
<dbReference type="GO" id="GO:0005768">
    <property type="term" value="C:endosome"/>
    <property type="evidence" value="ECO:0007669"/>
    <property type="project" value="TreeGrafter"/>
</dbReference>
<dbReference type="PANTHER" id="PTHR12811">
    <property type="entry name" value="VACUOLAR PROTEIN SORTING VPS16"/>
    <property type="match status" value="1"/>
</dbReference>
<dbReference type="PANTHER" id="PTHR12811:SF0">
    <property type="entry name" value="VACUOLAR PROTEIN SORTING-ASSOCIATED PROTEIN 16 HOMOLOG"/>
    <property type="match status" value="1"/>
</dbReference>
<dbReference type="AlphaFoldDB" id="A0A1X2J1M8"/>
<gene>
    <name evidence="2" type="ORF">BCR42DRAFT_14265</name>
</gene>
<dbReference type="EMBL" id="MCGE01000001">
    <property type="protein sequence ID" value="ORZ25759.1"/>
    <property type="molecule type" value="Genomic_DNA"/>
</dbReference>
<dbReference type="InterPro" id="IPR016534">
    <property type="entry name" value="VPS16"/>
</dbReference>
<organism evidence="2 3">
    <name type="scientific">Absidia repens</name>
    <dbReference type="NCBI Taxonomy" id="90262"/>
    <lineage>
        <taxon>Eukaryota</taxon>
        <taxon>Fungi</taxon>
        <taxon>Fungi incertae sedis</taxon>
        <taxon>Mucoromycota</taxon>
        <taxon>Mucoromycotina</taxon>
        <taxon>Mucoromycetes</taxon>
        <taxon>Mucorales</taxon>
        <taxon>Cunninghamellaceae</taxon>
        <taxon>Absidia</taxon>
    </lineage>
</organism>
<dbReference type="GO" id="GO:0042144">
    <property type="term" value="P:vacuole fusion, non-autophagic"/>
    <property type="evidence" value="ECO:0007669"/>
    <property type="project" value="TreeGrafter"/>
</dbReference>
<evidence type="ECO:0000313" key="2">
    <source>
        <dbReference type="EMBL" id="ORZ25759.1"/>
    </source>
</evidence>
<dbReference type="GO" id="GO:0016197">
    <property type="term" value="P:endosomal transport"/>
    <property type="evidence" value="ECO:0007669"/>
    <property type="project" value="TreeGrafter"/>
</dbReference>
<accession>A0A1X2J1M8</accession>
<reference evidence="2 3" key="1">
    <citation type="submission" date="2016-07" db="EMBL/GenBank/DDBJ databases">
        <title>Pervasive Adenine N6-methylation of Active Genes in Fungi.</title>
        <authorList>
            <consortium name="DOE Joint Genome Institute"/>
            <person name="Mondo S.J."/>
            <person name="Dannebaum R.O."/>
            <person name="Kuo R.C."/>
            <person name="Labutti K."/>
            <person name="Haridas S."/>
            <person name="Kuo A."/>
            <person name="Salamov A."/>
            <person name="Ahrendt S.R."/>
            <person name="Lipzen A."/>
            <person name="Sullivan W."/>
            <person name="Andreopoulos W.B."/>
            <person name="Clum A."/>
            <person name="Lindquist E."/>
            <person name="Daum C."/>
            <person name="Ramamoorthy G.K."/>
            <person name="Gryganskyi A."/>
            <person name="Culley D."/>
            <person name="Magnuson J.K."/>
            <person name="James T.Y."/>
            <person name="O'Malley M.A."/>
            <person name="Stajich J.E."/>
            <person name="Spatafora J.W."/>
            <person name="Visel A."/>
            <person name="Grigoriev I.V."/>
        </authorList>
    </citation>
    <scope>NUCLEOTIDE SEQUENCE [LARGE SCALE GENOMIC DNA]</scope>
    <source>
        <strain evidence="2 3">NRRL 1336</strain>
    </source>
</reference>
<proteinExistence type="predicted"/>
<keyword evidence="3" id="KW-1185">Reference proteome</keyword>
<evidence type="ECO:0000259" key="1">
    <source>
        <dbReference type="Pfam" id="PF04841"/>
    </source>
</evidence>
<sequence>MIVFTGKTERRPLPTLKHVSHPQPFFFPRKQEIYSLSWNQSDLSKFMIAAAQYGGPIAMIRDDKKVLLLQKQQPIKPTIYMHTASGKLIDQIQVQDKTMVAD</sequence>
<dbReference type="Pfam" id="PF04841">
    <property type="entry name" value="Vps16_N"/>
    <property type="match status" value="1"/>
</dbReference>
<protein>
    <recommendedName>
        <fullName evidence="1">Vps16 N-terminal domain-containing protein</fullName>
    </recommendedName>
</protein>
<dbReference type="GO" id="GO:0003779">
    <property type="term" value="F:actin binding"/>
    <property type="evidence" value="ECO:0007669"/>
    <property type="project" value="TreeGrafter"/>
</dbReference>
<dbReference type="OrthoDB" id="1792at2759"/>
<dbReference type="Proteomes" id="UP000193560">
    <property type="component" value="Unassembled WGS sequence"/>
</dbReference>
<dbReference type="GO" id="GO:0030897">
    <property type="term" value="C:HOPS complex"/>
    <property type="evidence" value="ECO:0007669"/>
    <property type="project" value="TreeGrafter"/>
</dbReference>
<feature type="domain" description="Vps16 N-terminal" evidence="1">
    <location>
        <begin position="25"/>
        <end position="100"/>
    </location>
</feature>
<comment type="caution">
    <text evidence="2">The sequence shown here is derived from an EMBL/GenBank/DDBJ whole genome shotgun (WGS) entry which is preliminary data.</text>
</comment>
<dbReference type="STRING" id="90262.A0A1X2J1M8"/>
<dbReference type="GO" id="GO:0006886">
    <property type="term" value="P:intracellular protein transport"/>
    <property type="evidence" value="ECO:0007669"/>
    <property type="project" value="InterPro"/>
</dbReference>